<evidence type="ECO:0000256" key="1">
    <source>
        <dbReference type="ARBA" id="ARBA00004496"/>
    </source>
</evidence>
<dbReference type="Pfam" id="PF17830">
    <property type="entry name" value="STI1-HOP_DP"/>
    <property type="match status" value="1"/>
</dbReference>
<feature type="repeat" description="TPR" evidence="5">
    <location>
        <begin position="28"/>
        <end position="61"/>
    </location>
</feature>
<dbReference type="InterPro" id="IPR011990">
    <property type="entry name" value="TPR-like_helical_dom_sf"/>
</dbReference>
<dbReference type="PROSITE" id="PS50005">
    <property type="entry name" value="TPR"/>
    <property type="match status" value="2"/>
</dbReference>
<dbReference type="Gene3D" id="1.25.40.10">
    <property type="entry name" value="Tetratricopeptide repeat domain"/>
    <property type="match status" value="2"/>
</dbReference>
<dbReference type="SMART" id="SM00727">
    <property type="entry name" value="STI1"/>
    <property type="match status" value="1"/>
</dbReference>
<evidence type="ECO:0000256" key="3">
    <source>
        <dbReference type="ARBA" id="ARBA00022737"/>
    </source>
</evidence>
<dbReference type="SMART" id="SM00028">
    <property type="entry name" value="TPR"/>
    <property type="match status" value="6"/>
</dbReference>
<evidence type="ECO:0000313" key="7">
    <source>
        <dbReference type="EMBL" id="PYI05682.1"/>
    </source>
</evidence>
<dbReference type="Pfam" id="PF13424">
    <property type="entry name" value="TPR_12"/>
    <property type="match status" value="1"/>
</dbReference>
<dbReference type="InterPro" id="IPR041243">
    <property type="entry name" value="STI1/HOP_DP"/>
</dbReference>
<dbReference type="InterPro" id="IPR019734">
    <property type="entry name" value="TPR_rpt"/>
</dbReference>
<dbReference type="OrthoDB" id="2423701at2759"/>
<dbReference type="Proteomes" id="UP000248423">
    <property type="component" value="Unassembled WGS sequence"/>
</dbReference>
<feature type="domain" description="STI1" evidence="6">
    <location>
        <begin position="298"/>
        <end position="337"/>
    </location>
</feature>
<proteinExistence type="predicted"/>
<dbReference type="EMBL" id="KZ826356">
    <property type="protein sequence ID" value="PYI05682.1"/>
    <property type="molecule type" value="Genomic_DNA"/>
</dbReference>
<dbReference type="FunFam" id="1.25.40.10:FF:000010">
    <property type="entry name" value="Stress-induced phosphoprotein 1"/>
    <property type="match status" value="1"/>
</dbReference>
<evidence type="ECO:0000256" key="4">
    <source>
        <dbReference type="ARBA" id="ARBA00022803"/>
    </source>
</evidence>
<dbReference type="PANTHER" id="PTHR22904">
    <property type="entry name" value="TPR REPEAT CONTAINING PROTEIN"/>
    <property type="match status" value="1"/>
</dbReference>
<keyword evidence="8" id="KW-1185">Reference proteome</keyword>
<sequence>MGGLGGIFNDPQLFQKLASNPKTSPLLADAEKKIGNDFYKKRQFDEAIEHYNKAWELHKDITYLNNLGAAKFEKGDLEGTIETCQKAVEEGRELRADFKAIAKAFSRIGTAHEKQGDLTQAIEFYHKALTEHRTPEVLTKLRNAEKAKAKTEKEAYIDPAEAEKARELGQKKFQEADWPGAVDAFSEMVKRAPQDPRGFSNRAAALIKLMAFPQAVQDCDEATQRDPKFIRAYMRKSAALVAMKEYNKALDACTEAAEHDDGTHAREIEQQQQKCLDAQFSARAGETEQQTMERIQNDPEIMSILQDPVMQSILQQAKSDPAALQEHMQNSQVRMKIQKLMAAGVIRLGR</sequence>
<evidence type="ECO:0000313" key="8">
    <source>
        <dbReference type="Proteomes" id="UP000248423"/>
    </source>
</evidence>
<dbReference type="GO" id="GO:0005737">
    <property type="term" value="C:cytoplasm"/>
    <property type="evidence" value="ECO:0007669"/>
    <property type="project" value="UniProtKB-SubCell"/>
</dbReference>
<evidence type="ECO:0000256" key="2">
    <source>
        <dbReference type="ARBA" id="ARBA00022490"/>
    </source>
</evidence>
<keyword evidence="3" id="KW-0677">Repeat</keyword>
<comment type="subcellular location">
    <subcellularLocation>
        <location evidence="1">Cytoplasm</location>
    </subcellularLocation>
</comment>
<gene>
    <name evidence="7" type="ORF">BO78DRAFT_144271</name>
</gene>
<dbReference type="VEuPathDB" id="FungiDB:BO78DRAFT_144271"/>
<evidence type="ECO:0000259" key="6">
    <source>
        <dbReference type="SMART" id="SM00727"/>
    </source>
</evidence>
<name>A0A319E6H5_ASPSB</name>
<reference evidence="7 8" key="1">
    <citation type="submission" date="2018-02" db="EMBL/GenBank/DDBJ databases">
        <title>The genomes of Aspergillus section Nigri reveals drivers in fungal speciation.</title>
        <authorList>
            <consortium name="DOE Joint Genome Institute"/>
            <person name="Vesth T.C."/>
            <person name="Nybo J."/>
            <person name="Theobald S."/>
            <person name="Brandl J."/>
            <person name="Frisvad J.C."/>
            <person name="Nielsen K.F."/>
            <person name="Lyhne E.K."/>
            <person name="Kogle M.E."/>
            <person name="Kuo A."/>
            <person name="Riley R."/>
            <person name="Clum A."/>
            <person name="Nolan M."/>
            <person name="Lipzen A."/>
            <person name="Salamov A."/>
            <person name="Henrissat B."/>
            <person name="Wiebenga A."/>
            <person name="De vries R.P."/>
            <person name="Grigoriev I.V."/>
            <person name="Mortensen U.H."/>
            <person name="Andersen M.R."/>
            <person name="Baker S.E."/>
        </authorList>
    </citation>
    <scope>NUCLEOTIDE SEQUENCE [LARGE SCALE GENOMIC DNA]</scope>
    <source>
        <strain evidence="7 8">CBS 121057</strain>
    </source>
</reference>
<dbReference type="SUPFAM" id="SSF48452">
    <property type="entry name" value="TPR-like"/>
    <property type="match status" value="2"/>
</dbReference>
<evidence type="ECO:0000256" key="5">
    <source>
        <dbReference type="PROSITE-ProRule" id="PRU00339"/>
    </source>
</evidence>
<keyword evidence="2" id="KW-0963">Cytoplasm</keyword>
<dbReference type="STRING" id="1448318.A0A319E6H5"/>
<dbReference type="FunFam" id="1.25.40.10:FF:000027">
    <property type="entry name" value="stress-induced-phosphoprotein 1 isoform X1"/>
    <property type="match status" value="1"/>
</dbReference>
<dbReference type="AlphaFoldDB" id="A0A319E6H5"/>
<keyword evidence="4 5" id="KW-0802">TPR repeat</keyword>
<dbReference type="PANTHER" id="PTHR22904:SF523">
    <property type="entry name" value="STRESS-INDUCED-PHOSPHOPROTEIN 1"/>
    <property type="match status" value="1"/>
</dbReference>
<protein>
    <submittedName>
        <fullName evidence="7">TPR-like protein</fullName>
    </submittedName>
</protein>
<dbReference type="InterPro" id="IPR006636">
    <property type="entry name" value="STI1_HS-bd"/>
</dbReference>
<organism evidence="7 8">
    <name type="scientific">Aspergillus sclerotiicarbonarius (strain CBS 121057 / IBT 28362)</name>
    <dbReference type="NCBI Taxonomy" id="1448318"/>
    <lineage>
        <taxon>Eukaryota</taxon>
        <taxon>Fungi</taxon>
        <taxon>Dikarya</taxon>
        <taxon>Ascomycota</taxon>
        <taxon>Pezizomycotina</taxon>
        <taxon>Eurotiomycetes</taxon>
        <taxon>Eurotiomycetidae</taxon>
        <taxon>Eurotiales</taxon>
        <taxon>Aspergillaceae</taxon>
        <taxon>Aspergillus</taxon>
        <taxon>Aspergillus subgen. Circumdati</taxon>
    </lineage>
</organism>
<feature type="repeat" description="TPR" evidence="5">
    <location>
        <begin position="102"/>
        <end position="135"/>
    </location>
</feature>
<dbReference type="Gene3D" id="1.10.260.100">
    <property type="match status" value="2"/>
</dbReference>
<dbReference type="GO" id="GO:0051879">
    <property type="term" value="F:Hsp90 protein binding"/>
    <property type="evidence" value="ECO:0007669"/>
    <property type="project" value="TreeGrafter"/>
</dbReference>
<dbReference type="FunFam" id="1.10.260.100:FF:000002">
    <property type="entry name" value="Stress-induced-phosphoprotein 1 (Hsp70/Hsp90-organizing)"/>
    <property type="match status" value="1"/>
</dbReference>
<accession>A0A319E6H5</accession>